<dbReference type="Proteomes" id="UP001606134">
    <property type="component" value="Unassembled WGS sequence"/>
</dbReference>
<proteinExistence type="predicted"/>
<dbReference type="RefSeq" id="WP_394416074.1">
    <property type="nucleotide sequence ID" value="NZ_JBIGIC010000014.1"/>
</dbReference>
<keyword evidence="4" id="KW-1185">Reference proteome</keyword>
<sequence length="197" mass="21513">MKRRALLIAVLPATGWAAEANLAQAVRERLQQPEWLRGEFTQTKKVPGFAKPLVSTGNFVAARGRGVLWRTLKPFASELRLTQNEIRATQGGQTAMKLDASREPAVRLINTLMFALLNGDVGGLAELFELSGSTKGPAWQLALTPKPGPLQQVLKKVELEGDGFVRRIQLFEANGDESLIQLTQPRTDGAAEPGLFQ</sequence>
<dbReference type="SUPFAM" id="SSF89392">
    <property type="entry name" value="Prokaryotic lipoproteins and lipoprotein localization factors"/>
    <property type="match status" value="1"/>
</dbReference>
<comment type="caution">
    <text evidence="3">The sequence shown here is derived from an EMBL/GenBank/DDBJ whole genome shotgun (WGS) entry which is preliminary data.</text>
</comment>
<evidence type="ECO:0000313" key="3">
    <source>
        <dbReference type="EMBL" id="MFG6489680.1"/>
    </source>
</evidence>
<dbReference type="InterPro" id="IPR004564">
    <property type="entry name" value="OM_lipoprot_carrier_LolA-like"/>
</dbReference>
<feature type="signal peptide" evidence="2">
    <location>
        <begin position="1"/>
        <end position="17"/>
    </location>
</feature>
<keyword evidence="1 2" id="KW-0732">Signal</keyword>
<reference evidence="3 4" key="1">
    <citation type="submission" date="2024-08" db="EMBL/GenBank/DDBJ databases">
        <authorList>
            <person name="Lu H."/>
        </authorList>
    </citation>
    <scope>NUCLEOTIDE SEQUENCE [LARGE SCALE GENOMIC DNA]</scope>
    <source>
        <strain evidence="3 4">BYS78W</strain>
    </source>
</reference>
<evidence type="ECO:0000256" key="2">
    <source>
        <dbReference type="SAM" id="SignalP"/>
    </source>
</evidence>
<dbReference type="Pfam" id="PF19574">
    <property type="entry name" value="LolA_3"/>
    <property type="match status" value="1"/>
</dbReference>
<name>A0ABW7HIE0_9BURK</name>
<feature type="chain" id="PRO_5046009422" evidence="2">
    <location>
        <begin position="18"/>
        <end position="197"/>
    </location>
</feature>
<protein>
    <submittedName>
        <fullName evidence="3">Outer membrane lipoprotein carrier protein LolA</fullName>
    </submittedName>
</protein>
<dbReference type="InterPro" id="IPR029046">
    <property type="entry name" value="LolA/LolB/LppX"/>
</dbReference>
<keyword evidence="3" id="KW-0449">Lipoprotein</keyword>
<evidence type="ECO:0000256" key="1">
    <source>
        <dbReference type="ARBA" id="ARBA00022729"/>
    </source>
</evidence>
<accession>A0ABW7HIE0</accession>
<evidence type="ECO:0000313" key="4">
    <source>
        <dbReference type="Proteomes" id="UP001606134"/>
    </source>
</evidence>
<dbReference type="CDD" id="cd16325">
    <property type="entry name" value="LolA"/>
    <property type="match status" value="1"/>
</dbReference>
<organism evidence="3 4">
    <name type="scientific">Pelomonas candidula</name>
    <dbReference type="NCBI Taxonomy" id="3299025"/>
    <lineage>
        <taxon>Bacteria</taxon>
        <taxon>Pseudomonadati</taxon>
        <taxon>Pseudomonadota</taxon>
        <taxon>Betaproteobacteria</taxon>
        <taxon>Burkholderiales</taxon>
        <taxon>Sphaerotilaceae</taxon>
        <taxon>Roseateles</taxon>
    </lineage>
</organism>
<dbReference type="EMBL" id="JBIGIC010000014">
    <property type="protein sequence ID" value="MFG6489680.1"/>
    <property type="molecule type" value="Genomic_DNA"/>
</dbReference>
<dbReference type="Gene3D" id="2.50.20.10">
    <property type="entry name" value="Lipoprotein localisation LolA/LolB/LppX"/>
    <property type="match status" value="1"/>
</dbReference>
<gene>
    <name evidence="3" type="ORF">ACG04R_23590</name>
</gene>